<dbReference type="GO" id="GO:0020037">
    <property type="term" value="F:heme binding"/>
    <property type="evidence" value="ECO:0007669"/>
    <property type="project" value="InterPro"/>
</dbReference>
<reference evidence="4 5" key="1">
    <citation type="submission" date="2014-03" db="EMBL/GenBank/DDBJ databases">
        <title>Draft genome of the hookworm Oesophagostomum dentatum.</title>
        <authorList>
            <person name="Mitreva M."/>
        </authorList>
    </citation>
    <scope>NUCLEOTIDE SEQUENCE [LARGE SCALE GENOMIC DNA]</scope>
    <source>
        <strain evidence="4 5">OD-Hann</strain>
    </source>
</reference>
<dbReference type="GO" id="GO:0005737">
    <property type="term" value="C:cytoplasm"/>
    <property type="evidence" value="ECO:0007669"/>
    <property type="project" value="TreeGrafter"/>
</dbReference>
<dbReference type="Proteomes" id="UP000053660">
    <property type="component" value="Unassembled WGS sequence"/>
</dbReference>
<protein>
    <recommendedName>
        <fullName evidence="6">Indoleamine 2,3-dioxygenase</fullName>
    </recommendedName>
</protein>
<keyword evidence="2" id="KW-0479">Metal-binding</keyword>
<organism evidence="4 5">
    <name type="scientific">Oesophagostomum dentatum</name>
    <name type="common">Nodular worm</name>
    <dbReference type="NCBI Taxonomy" id="61180"/>
    <lineage>
        <taxon>Eukaryota</taxon>
        <taxon>Metazoa</taxon>
        <taxon>Ecdysozoa</taxon>
        <taxon>Nematoda</taxon>
        <taxon>Chromadorea</taxon>
        <taxon>Rhabditida</taxon>
        <taxon>Rhabditina</taxon>
        <taxon>Rhabditomorpha</taxon>
        <taxon>Strongyloidea</taxon>
        <taxon>Strongylidae</taxon>
        <taxon>Oesophagostomum</taxon>
    </lineage>
</organism>
<keyword evidence="3" id="KW-0408">Iron</keyword>
<evidence type="ECO:0000256" key="3">
    <source>
        <dbReference type="ARBA" id="ARBA00023004"/>
    </source>
</evidence>
<dbReference type="GO" id="GO:0034354">
    <property type="term" value="P:'de novo' NAD+ biosynthetic process from L-tryptophan"/>
    <property type="evidence" value="ECO:0007669"/>
    <property type="project" value="TreeGrafter"/>
</dbReference>
<accession>A0A0B1TWI1</accession>
<dbReference type="OrthoDB" id="10262710at2759"/>
<dbReference type="InterPro" id="IPR000898">
    <property type="entry name" value="Indolamine_dOase"/>
</dbReference>
<comment type="similarity">
    <text evidence="1">Belongs to the indoleamine 2,3-dioxygenase family.</text>
</comment>
<evidence type="ECO:0000256" key="2">
    <source>
        <dbReference type="ARBA" id="ARBA00022723"/>
    </source>
</evidence>
<dbReference type="PANTHER" id="PTHR28657">
    <property type="entry name" value="INDOLEAMINE 2,3-DIOXYGENASE"/>
    <property type="match status" value="1"/>
</dbReference>
<dbReference type="AlphaFoldDB" id="A0A0B1TWI1"/>
<dbReference type="Pfam" id="PF01231">
    <property type="entry name" value="IDO"/>
    <property type="match status" value="1"/>
</dbReference>
<dbReference type="GO" id="GO:0004833">
    <property type="term" value="F:L-tryptophan 2,3-dioxygenase activity"/>
    <property type="evidence" value="ECO:0007669"/>
    <property type="project" value="TreeGrafter"/>
</dbReference>
<dbReference type="PANTHER" id="PTHR28657:SF5">
    <property type="entry name" value="INDOLEAMINE 2,3-DIOXYGENASE"/>
    <property type="match status" value="1"/>
</dbReference>
<dbReference type="InterPro" id="IPR037217">
    <property type="entry name" value="Trp/Indoleamine_2_3_dOase-like"/>
</dbReference>
<gene>
    <name evidence="4" type="ORF">OESDEN_00216</name>
</gene>
<name>A0A0B1TWI1_OESDE</name>
<keyword evidence="5" id="KW-1185">Reference proteome</keyword>
<evidence type="ECO:0000313" key="5">
    <source>
        <dbReference type="Proteomes" id="UP000053660"/>
    </source>
</evidence>
<dbReference type="GO" id="GO:0046872">
    <property type="term" value="F:metal ion binding"/>
    <property type="evidence" value="ECO:0007669"/>
    <property type="project" value="UniProtKB-KW"/>
</dbReference>
<evidence type="ECO:0000313" key="4">
    <source>
        <dbReference type="EMBL" id="KHJ99815.1"/>
    </source>
</evidence>
<evidence type="ECO:0008006" key="6">
    <source>
        <dbReference type="Google" id="ProtNLM"/>
    </source>
</evidence>
<dbReference type="GO" id="GO:0033754">
    <property type="term" value="F:indoleamine 2,3-dioxygenase activity"/>
    <property type="evidence" value="ECO:0007669"/>
    <property type="project" value="TreeGrafter"/>
</dbReference>
<dbReference type="GO" id="GO:0019441">
    <property type="term" value="P:L-tryptophan catabolic process to kynurenine"/>
    <property type="evidence" value="ECO:0007669"/>
    <property type="project" value="InterPro"/>
</dbReference>
<proteinExistence type="inferred from homology"/>
<dbReference type="PROSITE" id="PS00876">
    <property type="entry name" value="IDO_1"/>
    <property type="match status" value="1"/>
</dbReference>
<dbReference type="SUPFAM" id="SSF140959">
    <property type="entry name" value="Indolic compounds 2,3-dioxygenase-like"/>
    <property type="match status" value="1"/>
</dbReference>
<dbReference type="EMBL" id="KN549204">
    <property type="protein sequence ID" value="KHJ99815.1"/>
    <property type="molecule type" value="Genomic_DNA"/>
</dbReference>
<sequence length="244" mass="27442">MVELIKKNEVRQAIVQLPLLTTAKLATYEDWRTAHVLLVTMASGYLWSGKQSDAPLVLPRSVCIPLVMVSERLGMRPVICHASACLANWHLIDDSQPFSPDNLELNAFTFLDSKANQWFFTVTAQIEKDFAPCIYEIVRAVLLSTHEKLHSLNTALKSIVTCLDNASKTMTRMSEHLTPKEFFHQLRPFLWGYNEGSLKERGIMFEGMEDKGYFKYGGGSAAQSSTIQLIDAFLKVQHTGGIPF</sequence>
<evidence type="ECO:0000256" key="1">
    <source>
        <dbReference type="ARBA" id="ARBA00007119"/>
    </source>
</evidence>
<dbReference type="Gene3D" id="1.20.58.480">
    <property type="match status" value="1"/>
</dbReference>